<keyword evidence="3" id="KW-1185">Reference proteome</keyword>
<evidence type="ECO:0000313" key="2">
    <source>
        <dbReference type="EMBL" id="GAT66812.1"/>
    </source>
</evidence>
<dbReference type="STRING" id="161355.PS9374_02464"/>
<evidence type="ECO:0000313" key="3">
    <source>
        <dbReference type="Proteomes" id="UP000077701"/>
    </source>
</evidence>
<proteinExistence type="predicted"/>
<reference evidence="2 3" key="1">
    <citation type="journal article" date="2016" name="Genome Announc.">
        <title>Draft Genome Sequence of Planomonospora sphaerica JCM9374, a Rare Actinomycete.</title>
        <authorList>
            <person name="Dohra H."/>
            <person name="Suzuki T."/>
            <person name="Inoue Y."/>
            <person name="Kodani S."/>
        </authorList>
    </citation>
    <scope>NUCLEOTIDE SEQUENCE [LARGE SCALE GENOMIC DNA]</scope>
    <source>
        <strain evidence="2 3">JCM 9374</strain>
    </source>
</reference>
<feature type="compositionally biased region" description="Low complexity" evidence="1">
    <location>
        <begin position="99"/>
        <end position="128"/>
    </location>
</feature>
<dbReference type="RefSeq" id="WP_068896904.1">
    <property type="nucleotide sequence ID" value="NZ_BDCX01000005.1"/>
</dbReference>
<protein>
    <submittedName>
        <fullName evidence="2">Septum formation initiator</fullName>
    </submittedName>
</protein>
<feature type="region of interest" description="Disordered" evidence="1">
    <location>
        <begin position="59"/>
        <end position="147"/>
    </location>
</feature>
<dbReference type="EMBL" id="BDCX01000005">
    <property type="protein sequence ID" value="GAT66812.1"/>
    <property type="molecule type" value="Genomic_DNA"/>
</dbReference>
<dbReference type="OrthoDB" id="3782348at2"/>
<comment type="caution">
    <text evidence="2">The sequence shown here is derived from an EMBL/GenBank/DDBJ whole genome shotgun (WGS) entry which is preliminary data.</text>
</comment>
<name>A0A171CJV6_9ACTN</name>
<gene>
    <name evidence="2" type="ORF">PS9374_02464</name>
</gene>
<reference evidence="3" key="2">
    <citation type="submission" date="2016-04" db="EMBL/GenBank/DDBJ databases">
        <title>Planomonospora sphaerica JCM9374 whole genome shotgun sequence.</title>
        <authorList>
            <person name="Suzuki T."/>
            <person name="Dohra H."/>
            <person name="Kodani S."/>
        </authorList>
    </citation>
    <scope>NUCLEOTIDE SEQUENCE [LARGE SCALE GENOMIC DNA]</scope>
    <source>
        <strain evidence="3">JCM 9374</strain>
    </source>
</reference>
<feature type="compositionally biased region" description="Polar residues" evidence="1">
    <location>
        <begin position="81"/>
        <end position="98"/>
    </location>
</feature>
<dbReference type="Proteomes" id="UP000077701">
    <property type="component" value="Unassembled WGS sequence"/>
</dbReference>
<evidence type="ECO:0000256" key="1">
    <source>
        <dbReference type="SAM" id="MobiDB-lite"/>
    </source>
</evidence>
<dbReference type="AlphaFoldDB" id="A0A171CJV6"/>
<sequence>MRSRLPLVMAGWLVTGALATGAGVAAVTFLGEPLTASAHRPLSSAEVEEALARALPPETVPSAAAGPEAAVPSGGAGPEPGSTSAPETGSAPSGTSSAPVTGSAPSGTSSASVTGSAPSGTTPSTTSGEDASAPPATGPGTGRSRAITTAGGNVIARCDGGLVVLRAWSPAQGFQVDDVERGPAARARVEFESDEADVKVEVRCGADGLPAHRVHD</sequence>
<accession>A0A171CJV6</accession>
<organism evidence="2 3">
    <name type="scientific">Planomonospora sphaerica</name>
    <dbReference type="NCBI Taxonomy" id="161355"/>
    <lineage>
        <taxon>Bacteria</taxon>
        <taxon>Bacillati</taxon>
        <taxon>Actinomycetota</taxon>
        <taxon>Actinomycetes</taxon>
        <taxon>Streptosporangiales</taxon>
        <taxon>Streptosporangiaceae</taxon>
        <taxon>Planomonospora</taxon>
    </lineage>
</organism>